<gene>
    <name evidence="2" type="ORF">BEWA_014270</name>
</gene>
<dbReference type="RefSeq" id="XP_004832320.1">
    <property type="nucleotide sequence ID" value="XM_004832263.1"/>
</dbReference>
<evidence type="ECO:0000313" key="3">
    <source>
        <dbReference type="Proteomes" id="UP000031512"/>
    </source>
</evidence>
<dbReference type="VEuPathDB" id="PiroplasmaDB:BEWA_014270"/>
<organism evidence="2 3">
    <name type="scientific">Theileria equi strain WA</name>
    <dbReference type="NCBI Taxonomy" id="1537102"/>
    <lineage>
        <taxon>Eukaryota</taxon>
        <taxon>Sar</taxon>
        <taxon>Alveolata</taxon>
        <taxon>Apicomplexa</taxon>
        <taxon>Aconoidasida</taxon>
        <taxon>Piroplasmida</taxon>
        <taxon>Theileriidae</taxon>
        <taxon>Theileria</taxon>
    </lineage>
</organism>
<dbReference type="eggNOG" id="ENOG502SDJ6">
    <property type="taxonomic scope" value="Eukaryota"/>
</dbReference>
<accession>L1LCI5</accession>
<evidence type="ECO:0000313" key="2">
    <source>
        <dbReference type="EMBL" id="EKX72868.1"/>
    </source>
</evidence>
<dbReference type="GeneID" id="15804503"/>
<evidence type="ECO:0000256" key="1">
    <source>
        <dbReference type="SAM" id="Phobius"/>
    </source>
</evidence>
<feature type="transmembrane region" description="Helical" evidence="1">
    <location>
        <begin position="252"/>
        <end position="273"/>
    </location>
</feature>
<dbReference type="SUPFAM" id="SSF47661">
    <property type="entry name" value="t-snare proteins"/>
    <property type="match status" value="1"/>
</dbReference>
<sequence length="276" mass="31534">MAFGKLKPPYYEVGANIKYEKLISNNIKHIKADILYIEHNVGDLSNKFASRKLLETINGKLENVHALVSVTDGYLSEWELQIQQSPTLQYNDNSFDRLSAQFKRETSKIQNLSELVKQKSVSLQTESFYIDDASTVDTNPGQFVDTNFINDAKLDLEFEEELVPLFTIGDKKKTLPESLVAVRSEGIRNIKEQIEQAKDIFKDLATIVTIQDEGFQLLEKNSNEAQINSLEAKKEVEILANSRLKGSKRRTLWLCGLTSCALYTVFYCCRYLGFFY</sequence>
<proteinExistence type="predicted"/>
<dbReference type="STRING" id="1537102.L1LCI5"/>
<keyword evidence="1" id="KW-0812">Transmembrane</keyword>
<dbReference type="KEGG" id="beq:BEWA_014270"/>
<dbReference type="CDD" id="cd15840">
    <property type="entry name" value="SNARE_Qa"/>
    <property type="match status" value="1"/>
</dbReference>
<dbReference type="OrthoDB" id="364348at2759"/>
<dbReference type="Gene3D" id="1.20.5.110">
    <property type="match status" value="1"/>
</dbReference>
<dbReference type="Proteomes" id="UP000031512">
    <property type="component" value="Unassembled WGS sequence"/>
</dbReference>
<keyword evidence="1" id="KW-0472">Membrane</keyword>
<dbReference type="EMBL" id="ACOU01000004">
    <property type="protein sequence ID" value="EKX72868.1"/>
    <property type="molecule type" value="Genomic_DNA"/>
</dbReference>
<reference evidence="2 3" key="1">
    <citation type="journal article" date="2012" name="BMC Genomics">
        <title>Comparative genomic analysis and phylogenetic position of Theileria equi.</title>
        <authorList>
            <person name="Kappmeyer L.S."/>
            <person name="Thiagarajan M."/>
            <person name="Herndon D.R."/>
            <person name="Ramsay J.D."/>
            <person name="Caler E."/>
            <person name="Djikeng A."/>
            <person name="Gillespie J.J."/>
            <person name="Lau A.O."/>
            <person name="Roalson E.H."/>
            <person name="Silva J.C."/>
            <person name="Silva M.G."/>
            <person name="Suarez C.E."/>
            <person name="Ueti M.W."/>
            <person name="Nene V.M."/>
            <person name="Mealey R.H."/>
            <person name="Knowles D.P."/>
            <person name="Brayton K.A."/>
        </authorList>
    </citation>
    <scope>NUCLEOTIDE SEQUENCE [LARGE SCALE GENOMIC DNA]</scope>
    <source>
        <strain evidence="2 3">WA</strain>
    </source>
</reference>
<comment type="caution">
    <text evidence="2">The sequence shown here is derived from an EMBL/GenBank/DDBJ whole genome shotgun (WGS) entry which is preliminary data.</text>
</comment>
<keyword evidence="1" id="KW-1133">Transmembrane helix</keyword>
<name>L1LCI5_THEEQ</name>
<evidence type="ECO:0008006" key="4">
    <source>
        <dbReference type="Google" id="ProtNLM"/>
    </source>
</evidence>
<dbReference type="AlphaFoldDB" id="L1LCI5"/>
<protein>
    <recommendedName>
        <fullName evidence="4">t-SNARE coiled-coil homology domain-containing protein</fullName>
    </recommendedName>
</protein>
<keyword evidence="3" id="KW-1185">Reference proteome</keyword>
<dbReference type="InterPro" id="IPR010989">
    <property type="entry name" value="SNARE"/>
</dbReference>
<dbReference type="GO" id="GO:0016020">
    <property type="term" value="C:membrane"/>
    <property type="evidence" value="ECO:0007669"/>
    <property type="project" value="InterPro"/>
</dbReference>
<dbReference type="GO" id="GO:0016192">
    <property type="term" value="P:vesicle-mediated transport"/>
    <property type="evidence" value="ECO:0007669"/>
    <property type="project" value="InterPro"/>
</dbReference>